<organism evidence="1">
    <name type="scientific">Virus NIOZ-UU157</name>
    <dbReference type="NCBI Taxonomy" id="2763269"/>
    <lineage>
        <taxon>Viruses</taxon>
    </lineage>
</organism>
<accession>A0A7S9XFH8</accession>
<sequence>MGRYKGHTVPAGCDVGQYAVDEALKIAKDLKDQITAEEDWNEYQAEILHAQKMIKENIWVMDHTGGNIEITYIPMSL</sequence>
<proteinExistence type="predicted"/>
<name>A0A7S9XFH8_9VIRU</name>
<reference evidence="1" key="1">
    <citation type="submission" date="2020-08" db="EMBL/GenBank/DDBJ databases">
        <title>Bridging the membrane lipid divide: bacteria of the FCB group superphylum have the potential to synthesize archaeal ether lipids.</title>
        <authorList>
            <person name="Villanueva L."/>
            <person name="von Meijenfeldt F.A.B."/>
            <person name="Westbye A.B."/>
            <person name="Yadav S."/>
            <person name="Hopmans E.C."/>
            <person name="Dutilh B.E."/>
            <person name="Sinninghe Damste J.S."/>
        </authorList>
    </citation>
    <scope>NUCLEOTIDE SEQUENCE</scope>
    <source>
        <strain evidence="1">NIOZ-UU157</strain>
    </source>
</reference>
<gene>
    <name evidence="1" type="ORF">NIOZUU157_00137</name>
</gene>
<dbReference type="EMBL" id="MW030547">
    <property type="protein sequence ID" value="QPI16254.1"/>
    <property type="molecule type" value="Genomic_DNA"/>
</dbReference>
<evidence type="ECO:0000313" key="1">
    <source>
        <dbReference type="EMBL" id="QPI16254.1"/>
    </source>
</evidence>
<protein>
    <submittedName>
        <fullName evidence="1">Uncharacterized protein</fullName>
    </submittedName>
</protein>